<dbReference type="InterPro" id="IPR012893">
    <property type="entry name" value="HipA-like_C"/>
</dbReference>
<evidence type="ECO:0000256" key="3">
    <source>
        <dbReference type="ARBA" id="ARBA00022777"/>
    </source>
</evidence>
<evidence type="ECO:0000259" key="5">
    <source>
        <dbReference type="Pfam" id="PF13657"/>
    </source>
</evidence>
<dbReference type="CDD" id="cd17793">
    <property type="entry name" value="HipA"/>
    <property type="match status" value="1"/>
</dbReference>
<dbReference type="NCBIfam" id="TIGR03071">
    <property type="entry name" value="couple_hipA"/>
    <property type="match status" value="1"/>
</dbReference>
<comment type="similarity">
    <text evidence="1">Belongs to the HipA Ser/Thr kinase family.</text>
</comment>
<dbReference type="Pfam" id="PF07804">
    <property type="entry name" value="HipA_C"/>
    <property type="match status" value="1"/>
</dbReference>
<keyword evidence="3 6" id="KW-0418">Kinase</keyword>
<dbReference type="Gene3D" id="1.10.1070.20">
    <property type="match status" value="1"/>
</dbReference>
<name>A0A1H2DQN8_9BACT</name>
<dbReference type="GO" id="GO:0004674">
    <property type="term" value="F:protein serine/threonine kinase activity"/>
    <property type="evidence" value="ECO:0007669"/>
    <property type="project" value="TreeGrafter"/>
</dbReference>
<gene>
    <name evidence="6" type="ORF">SAMN04487931_101496</name>
</gene>
<keyword evidence="7" id="KW-1185">Reference proteome</keyword>
<dbReference type="EMBL" id="FNLL01000001">
    <property type="protein sequence ID" value="SDT85061.1"/>
    <property type="molecule type" value="Genomic_DNA"/>
</dbReference>
<dbReference type="InterPro" id="IPR017508">
    <property type="entry name" value="HipA_N1"/>
</dbReference>
<feature type="domain" description="HipA-like C-terminal" evidence="4">
    <location>
        <begin position="146"/>
        <end position="371"/>
    </location>
</feature>
<evidence type="ECO:0000313" key="6">
    <source>
        <dbReference type="EMBL" id="SDT85061.1"/>
    </source>
</evidence>
<evidence type="ECO:0000256" key="1">
    <source>
        <dbReference type="ARBA" id="ARBA00010164"/>
    </source>
</evidence>
<dbReference type="RefSeq" id="WP_092230063.1">
    <property type="nucleotide sequence ID" value="NZ_FNLL01000001.1"/>
</dbReference>
<organism evidence="6 7">
    <name type="scientific">Desulfobacula phenolica</name>
    <dbReference type="NCBI Taxonomy" id="90732"/>
    <lineage>
        <taxon>Bacteria</taxon>
        <taxon>Pseudomonadati</taxon>
        <taxon>Thermodesulfobacteriota</taxon>
        <taxon>Desulfobacteria</taxon>
        <taxon>Desulfobacterales</taxon>
        <taxon>Desulfobacteraceae</taxon>
        <taxon>Desulfobacula</taxon>
    </lineage>
</organism>
<dbReference type="PANTHER" id="PTHR37419">
    <property type="entry name" value="SERINE/THREONINE-PROTEIN KINASE TOXIN HIPA"/>
    <property type="match status" value="1"/>
</dbReference>
<keyword evidence="2" id="KW-0808">Transferase</keyword>
<reference evidence="7" key="1">
    <citation type="submission" date="2016-10" db="EMBL/GenBank/DDBJ databases">
        <authorList>
            <person name="Varghese N."/>
            <person name="Submissions S."/>
        </authorList>
    </citation>
    <scope>NUCLEOTIDE SEQUENCE [LARGE SCALE GENOMIC DNA]</scope>
    <source>
        <strain evidence="7">DSM 3384</strain>
    </source>
</reference>
<feature type="domain" description="HipA N-terminal subdomain 1" evidence="5">
    <location>
        <begin position="4"/>
        <end position="102"/>
    </location>
</feature>
<evidence type="ECO:0000313" key="7">
    <source>
        <dbReference type="Proteomes" id="UP000199608"/>
    </source>
</evidence>
<dbReference type="AlphaFoldDB" id="A0A1H2DQN8"/>
<dbReference type="Pfam" id="PF13657">
    <property type="entry name" value="Couple_hipA"/>
    <property type="match status" value="1"/>
</dbReference>
<evidence type="ECO:0000256" key="2">
    <source>
        <dbReference type="ARBA" id="ARBA00022679"/>
    </source>
</evidence>
<dbReference type="Proteomes" id="UP000199608">
    <property type="component" value="Unassembled WGS sequence"/>
</dbReference>
<dbReference type="PANTHER" id="PTHR37419:SF1">
    <property type="entry name" value="SERINE_THREONINE-PROTEIN KINASE TOXIN HIPA"/>
    <property type="match status" value="1"/>
</dbReference>
<accession>A0A1H2DQN8</accession>
<dbReference type="InterPro" id="IPR052028">
    <property type="entry name" value="HipA_Ser/Thr_kinase"/>
</dbReference>
<protein>
    <submittedName>
        <fullName evidence="6">Serine/threonine-protein kinase HipA</fullName>
    </submittedName>
</protein>
<sequence length="419" mass="48106">MDTLNVFFEQTRVGSLSINDRRQFSFQYSKKWLTSPDAFQISISLPMQEEIFPHNKVKSFFSNLLPEAAVRILIAKQLGISDKNDFMLLKRIGGECAGAITILPDAGIPESPDQYTYRLLSDEQLADLIKDIPARPLLAGQEGIRISLAGAQEKLALFYNDPSFYIPENGAPSNFILKPNMAHFQFSIENECFCMMLANAVGLAVSPVMIARKQDQKVLLIKRYDRILDNNILKRLHQEDFCQAMGLSHELKYQADGGPGLKACFDLVRSYSANPIKDFQQLMQWVFFNYLIGNMDGHAKNLSFIYQAKQIRLAPFYDMLCTDIYDTLSQKLAMKIGGENRPEWIMERHWKDFAEEIKISHPIFKKKLLDFCLKVTSKIDSTYADFINRYQQNSLLEDITVVIKKRSNRTLKQFNSTKK</sequence>
<evidence type="ECO:0000259" key="4">
    <source>
        <dbReference type="Pfam" id="PF07804"/>
    </source>
</evidence>
<proteinExistence type="inferred from homology"/>
<dbReference type="GO" id="GO:0005829">
    <property type="term" value="C:cytosol"/>
    <property type="evidence" value="ECO:0007669"/>
    <property type="project" value="TreeGrafter"/>
</dbReference>